<dbReference type="Proteomes" id="UP000623250">
    <property type="component" value="Unassembled WGS sequence"/>
</dbReference>
<keyword evidence="2" id="KW-1185">Reference proteome</keyword>
<proteinExistence type="predicted"/>
<sequence>MTTARDVITGAYRRLGVLPLGANLDPARAIAGLQAYGGMLSAWAADGIVAGSVTPETADLDDDFPLPPCFVEGAKALLAVELASESGIEAQTSIQSRAKKAYAAMLAAFVCAPGAAQDRALTALPSQRR</sequence>
<dbReference type="Gene3D" id="1.10.3230.20">
    <property type="entry name" value="P22 tail accessory factor (Gp4)"/>
    <property type="match status" value="1"/>
</dbReference>
<dbReference type="EMBL" id="JAEMUK010000017">
    <property type="protein sequence ID" value="MBJ7543745.1"/>
    <property type="molecule type" value="Genomic_DNA"/>
</dbReference>
<evidence type="ECO:0000313" key="1">
    <source>
        <dbReference type="EMBL" id="MBJ7543745.1"/>
    </source>
</evidence>
<name>A0A8I1KHI4_9HYPH</name>
<accession>A0A8I1KHI4</accession>
<protein>
    <submittedName>
        <fullName evidence="1">Uncharacterized protein</fullName>
    </submittedName>
</protein>
<gene>
    <name evidence="1" type="ORF">JDN41_09240</name>
</gene>
<dbReference type="RefSeq" id="WP_037233584.1">
    <property type="nucleotide sequence ID" value="NZ_JAEMUK010000017.1"/>
</dbReference>
<dbReference type="InterPro" id="IPR038258">
    <property type="entry name" value="Gp4_sf"/>
</dbReference>
<evidence type="ECO:0000313" key="2">
    <source>
        <dbReference type="Proteomes" id="UP000623250"/>
    </source>
</evidence>
<reference evidence="1 2" key="1">
    <citation type="submission" date="2020-12" db="EMBL/GenBank/DDBJ databases">
        <title>Revised draft genomes of Rhodomicrobium vannielii ATCC 17100 and Rhodomicrobium udaipurense JA643.</title>
        <authorList>
            <person name="Conners E.M."/>
            <person name="Davenport E.J."/>
            <person name="Bose A."/>
        </authorList>
    </citation>
    <scope>NUCLEOTIDE SEQUENCE [LARGE SCALE GENOMIC DNA]</scope>
    <source>
        <strain evidence="1 2">JA643</strain>
    </source>
</reference>
<dbReference type="AlphaFoldDB" id="A0A8I1KHI4"/>
<organism evidence="1 2">
    <name type="scientific">Rhodomicrobium udaipurense</name>
    <dbReference type="NCBI Taxonomy" id="1202716"/>
    <lineage>
        <taxon>Bacteria</taxon>
        <taxon>Pseudomonadati</taxon>
        <taxon>Pseudomonadota</taxon>
        <taxon>Alphaproteobacteria</taxon>
        <taxon>Hyphomicrobiales</taxon>
        <taxon>Hyphomicrobiaceae</taxon>
        <taxon>Rhodomicrobium</taxon>
    </lineage>
</organism>
<comment type="caution">
    <text evidence="1">The sequence shown here is derived from an EMBL/GenBank/DDBJ whole genome shotgun (WGS) entry which is preliminary data.</text>
</comment>